<comment type="caution">
    <text evidence="11">The sequence shown here is derived from an EMBL/GenBank/DDBJ whole genome shotgun (WGS) entry which is preliminary data.</text>
</comment>
<evidence type="ECO:0000256" key="5">
    <source>
        <dbReference type="ARBA" id="ARBA00022801"/>
    </source>
</evidence>
<reference evidence="12" key="1">
    <citation type="journal article" date="2024" name="IScience">
        <title>Strigolactones Initiate the Formation of Haustorium-like Structures in Castilleja.</title>
        <authorList>
            <person name="Buerger M."/>
            <person name="Peterson D."/>
            <person name="Chory J."/>
        </authorList>
    </citation>
    <scope>NUCLEOTIDE SEQUENCE [LARGE SCALE GENOMIC DNA]</scope>
</reference>
<dbReference type="GO" id="GO:0030598">
    <property type="term" value="F:rRNA N-glycosylase activity"/>
    <property type="evidence" value="ECO:0007669"/>
    <property type="project" value="UniProtKB-EC"/>
</dbReference>
<dbReference type="InterPro" id="IPR016138">
    <property type="entry name" value="Ribosome_inactivat_prot_sub1"/>
</dbReference>
<protein>
    <recommendedName>
        <fullName evidence="3">rRNA N-glycosylase</fullName>
        <ecNumber evidence="3">3.2.2.22</ecNumber>
    </recommendedName>
    <alternativeName>
        <fullName evidence="8">rRNA N-glycosidase</fullName>
    </alternativeName>
</protein>
<organism evidence="11 12">
    <name type="scientific">Castilleja foliolosa</name>
    <dbReference type="NCBI Taxonomy" id="1961234"/>
    <lineage>
        <taxon>Eukaryota</taxon>
        <taxon>Viridiplantae</taxon>
        <taxon>Streptophyta</taxon>
        <taxon>Embryophyta</taxon>
        <taxon>Tracheophyta</taxon>
        <taxon>Spermatophyta</taxon>
        <taxon>Magnoliopsida</taxon>
        <taxon>eudicotyledons</taxon>
        <taxon>Gunneridae</taxon>
        <taxon>Pentapetalae</taxon>
        <taxon>asterids</taxon>
        <taxon>lamiids</taxon>
        <taxon>Lamiales</taxon>
        <taxon>Orobanchaceae</taxon>
        <taxon>Pedicularideae</taxon>
        <taxon>Castillejinae</taxon>
        <taxon>Castilleja</taxon>
    </lineage>
</organism>
<proteinExistence type="inferred from homology"/>
<dbReference type="Pfam" id="PF20241">
    <property type="entry name" value="DUF6598"/>
    <property type="match status" value="1"/>
</dbReference>
<evidence type="ECO:0000259" key="10">
    <source>
        <dbReference type="Pfam" id="PF20241"/>
    </source>
</evidence>
<dbReference type="PANTHER" id="PTHR33453:SF9">
    <property type="entry name" value="ALBUMIN B-32"/>
    <property type="match status" value="1"/>
</dbReference>
<evidence type="ECO:0000256" key="4">
    <source>
        <dbReference type="ARBA" id="ARBA00022656"/>
    </source>
</evidence>
<dbReference type="AlphaFoldDB" id="A0ABD3CT72"/>
<evidence type="ECO:0000256" key="2">
    <source>
        <dbReference type="ARBA" id="ARBA00008544"/>
    </source>
</evidence>
<evidence type="ECO:0000313" key="12">
    <source>
        <dbReference type="Proteomes" id="UP001632038"/>
    </source>
</evidence>
<comment type="catalytic activity">
    <reaction evidence="1 9">
        <text>Endohydrolysis of the N-glycosidic bond at one specific adenosine on the 28S rRNA.</text>
        <dbReference type="EC" id="3.2.2.22"/>
    </reaction>
</comment>
<dbReference type="InterPro" id="IPR001574">
    <property type="entry name" value="Ribosome_inactivat_prot"/>
</dbReference>
<dbReference type="GO" id="GO:0006952">
    <property type="term" value="P:defense response"/>
    <property type="evidence" value="ECO:0007669"/>
    <property type="project" value="UniProtKB-KW"/>
</dbReference>
<comment type="similarity">
    <text evidence="2">Belongs to the ribosome-inactivating protein family. Type 1 RIP subfamily.</text>
</comment>
<dbReference type="PANTHER" id="PTHR33453">
    <property type="match status" value="1"/>
</dbReference>
<keyword evidence="12" id="KW-1185">Reference proteome</keyword>
<keyword evidence="6 9" id="KW-0611">Plant defense</keyword>
<evidence type="ECO:0000256" key="9">
    <source>
        <dbReference type="RuleBase" id="RU004915"/>
    </source>
</evidence>
<evidence type="ECO:0000256" key="3">
    <source>
        <dbReference type="ARBA" id="ARBA00012001"/>
    </source>
</evidence>
<dbReference type="EC" id="3.2.2.22" evidence="3"/>
<evidence type="ECO:0000256" key="7">
    <source>
        <dbReference type="ARBA" id="ARBA00023193"/>
    </source>
</evidence>
<keyword evidence="7 9" id="KW-0652">Protein synthesis inhibitor</keyword>
<accession>A0ABD3CT72</accession>
<evidence type="ECO:0000256" key="1">
    <source>
        <dbReference type="ARBA" id="ARBA00000237"/>
    </source>
</evidence>
<dbReference type="GO" id="GO:0017148">
    <property type="term" value="P:negative regulation of translation"/>
    <property type="evidence" value="ECO:0007669"/>
    <property type="project" value="UniProtKB-KW"/>
</dbReference>
<keyword evidence="5 9" id="KW-0378">Hydrolase</keyword>
<dbReference type="Gene3D" id="3.40.420.10">
    <property type="entry name" value="Ricin (A subunit), domain 1"/>
    <property type="match status" value="1"/>
</dbReference>
<dbReference type="InterPro" id="IPR036041">
    <property type="entry name" value="Ribosome-inact_prot_sf"/>
</dbReference>
<dbReference type="EMBL" id="JAVIJP010000032">
    <property type="protein sequence ID" value="KAL3632379.1"/>
    <property type="molecule type" value="Genomic_DNA"/>
</dbReference>
<evidence type="ECO:0000256" key="6">
    <source>
        <dbReference type="ARBA" id="ARBA00022821"/>
    </source>
</evidence>
<dbReference type="GO" id="GO:0090729">
    <property type="term" value="F:toxin activity"/>
    <property type="evidence" value="ECO:0007669"/>
    <property type="project" value="UniProtKB-KW"/>
</dbReference>
<gene>
    <name evidence="11" type="ORF">CASFOL_025363</name>
</gene>
<dbReference type="SUPFAM" id="SSF56371">
    <property type="entry name" value="Ribosome inactivating proteins (RIP)"/>
    <property type="match status" value="1"/>
</dbReference>
<sequence length="577" mass="63776">MSCSKYHLNPANSTSQRLRFLLVVDEETVVSTTDYLDFIRQLRRRLGVRASHSIPALAVQADPPPGFCDIIVEVDGEEYSGSVRFRLRVDNLYLIGYQMSGGQWLEFDRPPNTAPLIQGSQQLGFNCSYVSLAGALPVGQKMTSVIIGLNVLGSTIRTLATSEVGGERARCLIIAIFMFCEATRFSPILDLILNNPEGRVIQRWMIDFVRSWGILSGALLRADAYPDEPFMLANEDVIHLPEHNLEIRTLADIVSILGILLGLCFTGSRTSLSLTALNNAQPQCFVGLPLLEVFSVEIGGISGDDPRIFGTITISNGVSTRKVYNRTKNNSEYVGLYIEPNGTPEAIIAYGEISIDVNLLLTYDRELKRGLDNDETEAMGGSIEFFNDTKTTVAWDSDVFISLDPAKILVDETITWDAFNLRSPYDQVITAPLASAALGSLAINYAVCRNAVAATVFVALREAYEDTSEVYGRIHAFYDGWPQARSILFHRKSGDYASVERGHNIPLLKSVVPVPLIRNSLKIEANLTEYDPIADDPIVYQTFDFPIPDSLPASSFQDSKKNDGNQIRITVNWSSGY</sequence>
<dbReference type="PRINTS" id="PR00396">
    <property type="entry name" value="SHIGARICIN"/>
</dbReference>
<dbReference type="Proteomes" id="UP001632038">
    <property type="component" value="Unassembled WGS sequence"/>
</dbReference>
<evidence type="ECO:0000313" key="11">
    <source>
        <dbReference type="EMBL" id="KAL3632379.1"/>
    </source>
</evidence>
<name>A0ABD3CT72_9LAMI</name>
<keyword evidence="4 9" id="KW-0800">Toxin</keyword>
<feature type="domain" description="DUF6598" evidence="10">
    <location>
        <begin position="406"/>
        <end position="538"/>
    </location>
</feature>
<dbReference type="InterPro" id="IPR017989">
    <property type="entry name" value="Ribosome_inactivat_1/2"/>
</dbReference>
<evidence type="ECO:0000256" key="8">
    <source>
        <dbReference type="ARBA" id="ARBA00030788"/>
    </source>
</evidence>
<dbReference type="InterPro" id="IPR046533">
    <property type="entry name" value="DUF6598"/>
</dbReference>
<dbReference type="Pfam" id="PF00161">
    <property type="entry name" value="RIP"/>
    <property type="match status" value="1"/>
</dbReference>